<name>A0A2Z5JHD7_STRAR</name>
<accession>A0A2Z5JHD7</accession>
<sequence length="63" mass="6483">MHSRSATGIWIAPAQGRFSRISTTAISATAAAIPPKTRTGVQSIGGGPVASEAPGSHRDRVRE</sequence>
<proteinExistence type="predicted"/>
<protein>
    <submittedName>
        <fullName evidence="2">Uncharacterized protein</fullName>
    </submittedName>
</protein>
<dbReference type="Proteomes" id="UP000252698">
    <property type="component" value="Chromosome"/>
</dbReference>
<dbReference type="KEGG" id="sata:C5746_25115"/>
<gene>
    <name evidence="2" type="ORF">C5746_25115</name>
</gene>
<evidence type="ECO:0000313" key="2">
    <source>
        <dbReference type="EMBL" id="AXE79653.1"/>
    </source>
</evidence>
<dbReference type="EMBL" id="CP027306">
    <property type="protein sequence ID" value="AXE79653.1"/>
    <property type="molecule type" value="Genomic_DNA"/>
</dbReference>
<evidence type="ECO:0000313" key="3">
    <source>
        <dbReference type="Proteomes" id="UP000252698"/>
    </source>
</evidence>
<organism evidence="2 3">
    <name type="scientific">Streptomyces atratus</name>
    <dbReference type="NCBI Taxonomy" id="1893"/>
    <lineage>
        <taxon>Bacteria</taxon>
        <taxon>Bacillati</taxon>
        <taxon>Actinomycetota</taxon>
        <taxon>Actinomycetes</taxon>
        <taxon>Kitasatosporales</taxon>
        <taxon>Streptomycetaceae</taxon>
        <taxon>Streptomyces</taxon>
    </lineage>
</organism>
<feature type="region of interest" description="Disordered" evidence="1">
    <location>
        <begin position="36"/>
        <end position="63"/>
    </location>
</feature>
<reference evidence="2 3" key="1">
    <citation type="journal article" date="2018" name="Front. Microbiol.">
        <title>Genome Sequencing of Streptomyces atratus SCSIOZH16 and Activation Production of Nocardamine via Metabolic Engineering.</title>
        <authorList>
            <person name="Li Y."/>
            <person name="Zhang C."/>
            <person name="Liu C."/>
            <person name="Ju J."/>
            <person name="Ma J."/>
        </authorList>
    </citation>
    <scope>NUCLEOTIDE SEQUENCE [LARGE SCALE GENOMIC DNA]</scope>
    <source>
        <strain evidence="2 3">SCSIO_ZH16</strain>
    </source>
</reference>
<dbReference type="AlphaFoldDB" id="A0A2Z5JHD7"/>
<evidence type="ECO:0000256" key="1">
    <source>
        <dbReference type="SAM" id="MobiDB-lite"/>
    </source>
</evidence>